<dbReference type="PATRIC" id="fig|1423803.3.peg.304"/>
<dbReference type="RefSeq" id="WP_162257433.1">
    <property type="nucleotide sequence ID" value="NZ_AYZH01000010.1"/>
</dbReference>
<gene>
    <name evidence="1" type="ORF">FD13_GL000309</name>
</gene>
<evidence type="ECO:0000313" key="1">
    <source>
        <dbReference type="EMBL" id="KRN02169.1"/>
    </source>
</evidence>
<sequence>MPHVRAELSKLNHTRVVAGVPVGDSYLQMVASVNETGKIITAKRSWLTIPTAAAGTRKAGDIPGLFKPKGKNILAVANGDQLTVMFYLKKSVTIPTRPFIRWTVAHKRSVWRRIAVQGVSGIIRGTETADGVLAKLGRTATNDIRMTIRDMADPANAPVTVERKGSNNPLMDTGKLIKSITWTKEGM</sequence>
<proteinExistence type="predicted"/>
<accession>A0A0R2DE54</accession>
<protein>
    <submittedName>
        <fullName evidence="1">Uncharacterized protein</fullName>
    </submittedName>
</protein>
<dbReference type="AlphaFoldDB" id="A0A0R2DE54"/>
<dbReference type="STRING" id="1423803.FD13_GL000309"/>
<dbReference type="EMBL" id="AYZH01000010">
    <property type="protein sequence ID" value="KRN02169.1"/>
    <property type="molecule type" value="Genomic_DNA"/>
</dbReference>
<keyword evidence="2" id="KW-1185">Reference proteome</keyword>
<organism evidence="1 2">
    <name type="scientific">Levilactobacillus senmaizukei DSM 21775 = NBRC 103853</name>
    <dbReference type="NCBI Taxonomy" id="1423803"/>
    <lineage>
        <taxon>Bacteria</taxon>
        <taxon>Bacillati</taxon>
        <taxon>Bacillota</taxon>
        <taxon>Bacilli</taxon>
        <taxon>Lactobacillales</taxon>
        <taxon>Lactobacillaceae</taxon>
        <taxon>Levilactobacillus</taxon>
    </lineage>
</organism>
<reference evidence="1 2" key="1">
    <citation type="journal article" date="2015" name="Genome Announc.">
        <title>Expanding the biotechnology potential of lactobacilli through comparative genomics of 213 strains and associated genera.</title>
        <authorList>
            <person name="Sun Z."/>
            <person name="Harris H.M."/>
            <person name="McCann A."/>
            <person name="Guo C."/>
            <person name="Argimon S."/>
            <person name="Zhang W."/>
            <person name="Yang X."/>
            <person name="Jeffery I.B."/>
            <person name="Cooney J.C."/>
            <person name="Kagawa T.F."/>
            <person name="Liu W."/>
            <person name="Song Y."/>
            <person name="Salvetti E."/>
            <person name="Wrobel A."/>
            <person name="Rasinkangas P."/>
            <person name="Parkhill J."/>
            <person name="Rea M.C."/>
            <person name="O'Sullivan O."/>
            <person name="Ritari J."/>
            <person name="Douillard F.P."/>
            <person name="Paul Ross R."/>
            <person name="Yang R."/>
            <person name="Briner A.E."/>
            <person name="Felis G.E."/>
            <person name="de Vos W.M."/>
            <person name="Barrangou R."/>
            <person name="Klaenhammer T.R."/>
            <person name="Caufield P.W."/>
            <person name="Cui Y."/>
            <person name="Zhang H."/>
            <person name="O'Toole P.W."/>
        </authorList>
    </citation>
    <scope>NUCLEOTIDE SEQUENCE [LARGE SCALE GENOMIC DNA]</scope>
    <source>
        <strain evidence="1 2">DSM 21775</strain>
    </source>
</reference>
<evidence type="ECO:0000313" key="2">
    <source>
        <dbReference type="Proteomes" id="UP000051589"/>
    </source>
</evidence>
<comment type="caution">
    <text evidence="1">The sequence shown here is derived from an EMBL/GenBank/DDBJ whole genome shotgun (WGS) entry which is preliminary data.</text>
</comment>
<dbReference type="Proteomes" id="UP000051589">
    <property type="component" value="Unassembled WGS sequence"/>
</dbReference>
<name>A0A0R2DE54_9LACO</name>